<dbReference type="EMBL" id="JAMZDX010000003">
    <property type="protein sequence ID" value="MCP2309639.1"/>
    <property type="molecule type" value="Genomic_DNA"/>
</dbReference>
<protein>
    <submittedName>
        <fullName evidence="2">Uncharacterized protein</fullName>
    </submittedName>
</protein>
<dbReference type="RefSeq" id="WP_253796857.1">
    <property type="nucleotide sequence ID" value="NZ_BAAAUB010000106.1"/>
</dbReference>
<accession>A0ABT1IWW4</accession>
<feature type="compositionally biased region" description="Gly residues" evidence="1">
    <location>
        <begin position="318"/>
        <end position="328"/>
    </location>
</feature>
<sequence length="437" mass="46815">MPIAEDPEPRPSADDPFEGLVLDDEFVRSASVKEASGRARMLTEKWKKNPPQEPEPWRPVTEIRRSRFGRRARRLDAWGNPVRRRRGARGWQAPLFVVLAVAVTLAALNVDRLRDWYHTRTAASGSAAAAQAPVPTVAPETARPSGAPTAAAADEPTVDHPWAGSPAEGWPVGAAGFALPGAQAIGVFSADQVAAQLQLVKDYLTATNLDPAVIAGGRPDAALGLMERQQQDRATAALGQPSEEHDPTTWFSRFDPREAIQVGDAVRVQGFMTLEGDGDKGVLVHTDYTYVYPVRPGPEAAKRAVSPHPSHSPAPGASGSGGSGGSGGDTKPVGWVQPVADVAGSTATTRTIVRRVETFRFYDPARYRVDPKKIFISDGRSTIGNSACDVYDGYYHPQFRQFALPGAPEPSGPTTDPYDHSKDLPQDDGDCGSVSRT</sequence>
<reference evidence="2 3" key="1">
    <citation type="submission" date="2022-06" db="EMBL/GenBank/DDBJ databases">
        <title>Sequencing the genomes of 1000 actinobacteria strains.</title>
        <authorList>
            <person name="Klenk H.-P."/>
        </authorList>
    </citation>
    <scope>NUCLEOTIDE SEQUENCE [LARGE SCALE GENOMIC DNA]</scope>
    <source>
        <strain evidence="2 3">DSM 41656</strain>
    </source>
</reference>
<keyword evidence="3" id="KW-1185">Reference proteome</keyword>
<feature type="region of interest" description="Disordered" evidence="1">
    <location>
        <begin position="124"/>
        <end position="166"/>
    </location>
</feature>
<evidence type="ECO:0000256" key="1">
    <source>
        <dbReference type="SAM" id="MobiDB-lite"/>
    </source>
</evidence>
<feature type="region of interest" description="Disordered" evidence="1">
    <location>
        <begin position="299"/>
        <end position="335"/>
    </location>
</feature>
<feature type="compositionally biased region" description="Low complexity" evidence="1">
    <location>
        <begin position="124"/>
        <end position="155"/>
    </location>
</feature>
<feature type="region of interest" description="Disordered" evidence="1">
    <location>
        <begin position="37"/>
        <end position="57"/>
    </location>
</feature>
<evidence type="ECO:0000313" key="2">
    <source>
        <dbReference type="EMBL" id="MCP2309639.1"/>
    </source>
</evidence>
<feature type="compositionally biased region" description="Low complexity" evidence="1">
    <location>
        <begin position="306"/>
        <end position="317"/>
    </location>
</feature>
<dbReference type="Proteomes" id="UP001206483">
    <property type="component" value="Unassembled WGS sequence"/>
</dbReference>
<feature type="region of interest" description="Disordered" evidence="1">
    <location>
        <begin position="230"/>
        <end position="250"/>
    </location>
</feature>
<organism evidence="2 3">
    <name type="scientific">Kitasatospora paracochleata</name>
    <dbReference type="NCBI Taxonomy" id="58354"/>
    <lineage>
        <taxon>Bacteria</taxon>
        <taxon>Bacillati</taxon>
        <taxon>Actinomycetota</taxon>
        <taxon>Actinomycetes</taxon>
        <taxon>Kitasatosporales</taxon>
        <taxon>Streptomycetaceae</taxon>
        <taxon>Kitasatospora</taxon>
    </lineage>
</organism>
<comment type="caution">
    <text evidence="2">The sequence shown here is derived from an EMBL/GenBank/DDBJ whole genome shotgun (WGS) entry which is preliminary data.</text>
</comment>
<feature type="compositionally biased region" description="Basic and acidic residues" evidence="1">
    <location>
        <begin position="37"/>
        <end position="47"/>
    </location>
</feature>
<proteinExistence type="predicted"/>
<feature type="region of interest" description="Disordered" evidence="1">
    <location>
        <begin position="402"/>
        <end position="437"/>
    </location>
</feature>
<gene>
    <name evidence="2" type="ORF">FHR36_002772</name>
</gene>
<name>A0ABT1IWW4_9ACTN</name>
<evidence type="ECO:0000313" key="3">
    <source>
        <dbReference type="Proteomes" id="UP001206483"/>
    </source>
</evidence>